<dbReference type="OrthoDB" id="9815825at2"/>
<gene>
    <name evidence="3" type="ORF">SAMN04487977_101130</name>
</gene>
<sequence>MEKIKLGIIGMGNMGSGHFRNVEAGKCPSVEVTAVCDINPQRLETLGEVAAFTDADKMLESGLVDSVLIAVPHYLHPLMAIKAFEHKVNVLTEKPAGVYARQVREMNEAAVKTGVKFGIMFNQRTNPLYARAREIVQSGQLGKPKRLVWIITNWYRTQAYYDSGSWRATWDGEGGGVLLNQAPHNLDLWQWIFGMPKRVRAFCDFGKYHKIDVEDDVTIFAEYENGARASFITTTGEAPGTNRLEISGDRGKIIIEDGKLKWWKLDEAEREFCFSAREGFICPASKYQEFSEPAPEGHPEVLEAFAKSILTGSELIARGEEGLNSLSISNAAYLSTWTDDWAELPVDEELFEKKLAQLREKEKGKPQKK</sequence>
<feature type="domain" description="Gfo/Idh/MocA-like oxidoreductase N-terminal" evidence="1">
    <location>
        <begin position="4"/>
        <end position="118"/>
    </location>
</feature>
<dbReference type="Gene3D" id="3.40.50.720">
    <property type="entry name" value="NAD(P)-binding Rossmann-like Domain"/>
    <property type="match status" value="1"/>
</dbReference>
<dbReference type="PANTHER" id="PTHR43249">
    <property type="entry name" value="UDP-N-ACETYL-2-AMINO-2-DEOXY-D-GLUCURONATE OXIDASE"/>
    <property type="match status" value="1"/>
</dbReference>
<accession>A0A1H8ZY32</accession>
<organism evidence="3 4">
    <name type="scientific">Treponema bryantii</name>
    <dbReference type="NCBI Taxonomy" id="163"/>
    <lineage>
        <taxon>Bacteria</taxon>
        <taxon>Pseudomonadati</taxon>
        <taxon>Spirochaetota</taxon>
        <taxon>Spirochaetia</taxon>
        <taxon>Spirochaetales</taxon>
        <taxon>Treponemataceae</taxon>
        <taxon>Treponema</taxon>
    </lineage>
</organism>
<dbReference type="InterPro" id="IPR055170">
    <property type="entry name" value="GFO_IDH_MocA-like_dom"/>
</dbReference>
<proteinExistence type="predicted"/>
<dbReference type="InterPro" id="IPR036291">
    <property type="entry name" value="NAD(P)-bd_dom_sf"/>
</dbReference>
<dbReference type="InterPro" id="IPR000683">
    <property type="entry name" value="Gfo/Idh/MocA-like_OxRdtase_N"/>
</dbReference>
<dbReference type="EMBL" id="FOFU01000001">
    <property type="protein sequence ID" value="SEP69157.1"/>
    <property type="molecule type" value="Genomic_DNA"/>
</dbReference>
<dbReference type="Pfam" id="PF22725">
    <property type="entry name" value="GFO_IDH_MocA_C3"/>
    <property type="match status" value="1"/>
</dbReference>
<dbReference type="GO" id="GO:0000166">
    <property type="term" value="F:nucleotide binding"/>
    <property type="evidence" value="ECO:0007669"/>
    <property type="project" value="InterPro"/>
</dbReference>
<reference evidence="3 4" key="1">
    <citation type="submission" date="2016-10" db="EMBL/GenBank/DDBJ databases">
        <authorList>
            <person name="de Groot N.N."/>
        </authorList>
    </citation>
    <scope>NUCLEOTIDE SEQUENCE [LARGE SCALE GENOMIC DNA]</scope>
    <source>
        <strain evidence="3 4">B25</strain>
    </source>
</reference>
<dbReference type="SUPFAM" id="SSF51735">
    <property type="entry name" value="NAD(P)-binding Rossmann-fold domains"/>
    <property type="match status" value="1"/>
</dbReference>
<dbReference type="RefSeq" id="WP_074639946.1">
    <property type="nucleotide sequence ID" value="NZ_FOFU01000001.1"/>
</dbReference>
<dbReference type="InterPro" id="IPR052515">
    <property type="entry name" value="Gfo/Idh/MocA_Oxidoreductase"/>
</dbReference>
<dbReference type="Pfam" id="PF01408">
    <property type="entry name" value="GFO_IDH_MocA"/>
    <property type="match status" value="1"/>
</dbReference>
<protein>
    <submittedName>
        <fullName evidence="3">Predicted dehydrogenase</fullName>
    </submittedName>
</protein>
<keyword evidence="4" id="KW-1185">Reference proteome</keyword>
<evidence type="ECO:0000313" key="3">
    <source>
        <dbReference type="EMBL" id="SEP69157.1"/>
    </source>
</evidence>
<dbReference type="PANTHER" id="PTHR43249:SF1">
    <property type="entry name" value="D-GLUCOSIDE 3-DEHYDROGENASE"/>
    <property type="match status" value="1"/>
</dbReference>
<evidence type="ECO:0000259" key="2">
    <source>
        <dbReference type="Pfam" id="PF22725"/>
    </source>
</evidence>
<dbReference type="SUPFAM" id="SSF55347">
    <property type="entry name" value="Glyceraldehyde-3-phosphate dehydrogenase-like, C-terminal domain"/>
    <property type="match status" value="1"/>
</dbReference>
<evidence type="ECO:0000313" key="4">
    <source>
        <dbReference type="Proteomes" id="UP000182360"/>
    </source>
</evidence>
<dbReference type="Gene3D" id="3.30.360.10">
    <property type="entry name" value="Dihydrodipicolinate Reductase, domain 2"/>
    <property type="match status" value="1"/>
</dbReference>
<dbReference type="Proteomes" id="UP000182360">
    <property type="component" value="Unassembled WGS sequence"/>
</dbReference>
<evidence type="ECO:0000259" key="1">
    <source>
        <dbReference type="Pfam" id="PF01408"/>
    </source>
</evidence>
<name>A0A1H8ZY32_9SPIR</name>
<feature type="domain" description="GFO/IDH/MocA-like oxidoreductase" evidence="2">
    <location>
        <begin position="129"/>
        <end position="253"/>
    </location>
</feature>
<dbReference type="AlphaFoldDB" id="A0A1H8ZY32"/>